<dbReference type="GO" id="GO:0016869">
    <property type="term" value="F:intramolecular aminotransferase activity"/>
    <property type="evidence" value="ECO:0007669"/>
    <property type="project" value="InterPro"/>
</dbReference>
<feature type="domain" description="Radical SAM core" evidence="11">
    <location>
        <begin position="162"/>
        <end position="383"/>
    </location>
</feature>
<evidence type="ECO:0000256" key="9">
    <source>
        <dbReference type="PIRSR" id="PIRSR004911-1"/>
    </source>
</evidence>
<dbReference type="InterPro" id="IPR007197">
    <property type="entry name" value="rSAM"/>
</dbReference>
<dbReference type="InterPro" id="IPR058240">
    <property type="entry name" value="rSAM_sf"/>
</dbReference>
<proteinExistence type="predicted"/>
<organism evidence="12 13">
    <name type="scientific">Desulforamulus aeronauticus DSM 10349</name>
    <dbReference type="NCBI Taxonomy" id="1121421"/>
    <lineage>
        <taxon>Bacteria</taxon>
        <taxon>Bacillati</taxon>
        <taxon>Bacillota</taxon>
        <taxon>Clostridia</taxon>
        <taxon>Eubacteriales</taxon>
        <taxon>Peptococcaceae</taxon>
        <taxon>Desulforamulus</taxon>
    </lineage>
</organism>
<evidence type="ECO:0000313" key="12">
    <source>
        <dbReference type="EMBL" id="SHL03123.1"/>
    </source>
</evidence>
<dbReference type="PANTHER" id="PTHR30538:SF1">
    <property type="entry name" value="L-LYSINE 2,3-AMINOMUTASE"/>
    <property type="match status" value="1"/>
</dbReference>
<dbReference type="PROSITE" id="PS51918">
    <property type="entry name" value="RADICAL_SAM"/>
    <property type="match status" value="1"/>
</dbReference>
<evidence type="ECO:0000313" key="13">
    <source>
        <dbReference type="Proteomes" id="UP000183997"/>
    </source>
</evidence>
<dbReference type="Gene3D" id="3.20.20.70">
    <property type="entry name" value="Aldolase class I"/>
    <property type="match status" value="1"/>
</dbReference>
<dbReference type="Pfam" id="PF04055">
    <property type="entry name" value="Radical_SAM"/>
    <property type="match status" value="1"/>
</dbReference>
<keyword evidence="8" id="KW-0413">Isomerase</keyword>
<evidence type="ECO:0000256" key="3">
    <source>
        <dbReference type="ARBA" id="ARBA00022691"/>
    </source>
</evidence>
<dbReference type="Pfam" id="PF12544">
    <property type="entry name" value="LAM_C"/>
    <property type="match status" value="1"/>
</dbReference>
<dbReference type="GO" id="GO:0046872">
    <property type="term" value="F:metal ion binding"/>
    <property type="evidence" value="ECO:0007669"/>
    <property type="project" value="UniProtKB-KW"/>
</dbReference>
<dbReference type="Gene3D" id="6.10.140.1170">
    <property type="match status" value="1"/>
</dbReference>
<evidence type="ECO:0000256" key="10">
    <source>
        <dbReference type="PIRSR" id="PIRSR603739-50"/>
    </source>
</evidence>
<gene>
    <name evidence="12" type="ORF">SAMN02745123_03967</name>
</gene>
<dbReference type="PIRSF" id="PIRSF004911">
    <property type="entry name" value="DUF160"/>
    <property type="match status" value="1"/>
</dbReference>
<dbReference type="Proteomes" id="UP000183997">
    <property type="component" value="Unassembled WGS sequence"/>
</dbReference>
<dbReference type="SFLD" id="SFLDF00290">
    <property type="entry name" value="glutamate_2_3-aminomutase"/>
    <property type="match status" value="1"/>
</dbReference>
<evidence type="ECO:0000256" key="2">
    <source>
        <dbReference type="ARBA" id="ARBA00022485"/>
    </source>
</evidence>
<dbReference type="CDD" id="cd01335">
    <property type="entry name" value="Radical_SAM"/>
    <property type="match status" value="1"/>
</dbReference>
<protein>
    <submittedName>
        <fullName evidence="12">Glutamate 2,3-aminomutase</fullName>
    </submittedName>
</protein>
<dbReference type="STRING" id="1121421.SAMN02745123_03967"/>
<keyword evidence="6" id="KW-0408">Iron</keyword>
<accession>A0A1M6XB21</accession>
<name>A0A1M6XB21_9FIRM</name>
<dbReference type="EMBL" id="FRAR01000043">
    <property type="protein sequence ID" value="SHL03123.1"/>
    <property type="molecule type" value="Genomic_DNA"/>
</dbReference>
<keyword evidence="2 9" id="KW-0004">4Fe-4S</keyword>
<comment type="cofactor">
    <cofactor evidence="1 10">
        <name>pyridoxal 5'-phosphate</name>
        <dbReference type="ChEBI" id="CHEBI:597326"/>
    </cofactor>
</comment>
<dbReference type="InterPro" id="IPR030801">
    <property type="entry name" value="Glu_2_3_NH3_mut"/>
</dbReference>
<keyword evidence="3" id="KW-0949">S-adenosyl-L-methionine</keyword>
<keyword evidence="4 9" id="KW-0479">Metal-binding</keyword>
<dbReference type="AlphaFoldDB" id="A0A1M6XB21"/>
<evidence type="ECO:0000259" key="11">
    <source>
        <dbReference type="PROSITE" id="PS51918"/>
    </source>
</evidence>
<dbReference type="PANTHER" id="PTHR30538">
    <property type="entry name" value="LYSINE 2,3-AMINOMUTASE-RELATED"/>
    <property type="match status" value="1"/>
</dbReference>
<dbReference type="SUPFAM" id="SSF102114">
    <property type="entry name" value="Radical SAM enzymes"/>
    <property type="match status" value="1"/>
</dbReference>
<feature type="binding site" evidence="9">
    <location>
        <position position="180"/>
    </location>
    <ligand>
        <name>[4Fe-4S] cluster</name>
        <dbReference type="ChEBI" id="CHEBI:49883"/>
        <note>4Fe-4S-S-AdoMet</note>
    </ligand>
</feature>
<dbReference type="NCBIfam" id="TIGR00238">
    <property type="entry name" value="KamA family radical SAM protein"/>
    <property type="match status" value="1"/>
</dbReference>
<feature type="binding site" evidence="9">
    <location>
        <position position="176"/>
    </location>
    <ligand>
        <name>[4Fe-4S] cluster</name>
        <dbReference type="ChEBI" id="CHEBI:49883"/>
        <note>4Fe-4S-S-AdoMet</note>
    </ligand>
</feature>
<reference evidence="13" key="1">
    <citation type="submission" date="2016-11" db="EMBL/GenBank/DDBJ databases">
        <authorList>
            <person name="Varghese N."/>
            <person name="Submissions S."/>
        </authorList>
    </citation>
    <scope>NUCLEOTIDE SEQUENCE [LARGE SCALE GENOMIC DNA]</scope>
    <source>
        <strain evidence="13">DSM 10349</strain>
    </source>
</reference>
<keyword evidence="5 10" id="KW-0663">Pyridoxal phosphate</keyword>
<sequence length="422" mass="48441">MAVVWRQERGLPKEDKRTIALKRAEELKAHISDYLENQKNIPNGFEIQEAYSLAKSKLMQYFQASEQQWNNWRWQMANRVREADVLAQIAELSPEERAAVEKVGREYRWAVSPYYLALAMAGGQGGAIWMQAVPAIEEIKDCYGVEDPMGEEYTSPAPGITRRYPDRLIINVTNQCAMYCRHCQRRRNIGEIDVHKSRQVLEASLQYIRENKEIRDVLITGGDALLLSDRQIDWLLSELDKIPHVEIKRIGTRTPVTLPQRITPELCRILEKYPPIYINSQFNHPLEVTPEAKQACDMLTKAGVVLGNQAVLLKGVNNHPDVMKRLNQSLLKIRVRPYYIFHAKAVKGTRHFITGVDEGMAIMEQLRGYTSGLAVPTYIINAPNGYGKTPVLPQYVIENKNHQVTLRTWEKRIIPYQVNGKH</sequence>
<dbReference type="OrthoDB" id="9768064at2"/>
<evidence type="ECO:0000256" key="7">
    <source>
        <dbReference type="ARBA" id="ARBA00023014"/>
    </source>
</evidence>
<keyword evidence="7 9" id="KW-0411">Iron-sulfur</keyword>
<dbReference type="NCBIfam" id="TIGR04368">
    <property type="entry name" value="Glu_2_3_NH3_mut"/>
    <property type="match status" value="1"/>
</dbReference>
<dbReference type="SFLD" id="SFLDG01070">
    <property type="entry name" value="PLP-dependent"/>
    <property type="match status" value="1"/>
</dbReference>
<dbReference type="InterPro" id="IPR013785">
    <property type="entry name" value="Aldolase_TIM"/>
</dbReference>
<evidence type="ECO:0000256" key="4">
    <source>
        <dbReference type="ARBA" id="ARBA00022723"/>
    </source>
</evidence>
<dbReference type="InterPro" id="IPR025895">
    <property type="entry name" value="LAM_C_dom"/>
</dbReference>
<evidence type="ECO:0000256" key="5">
    <source>
        <dbReference type="ARBA" id="ARBA00022898"/>
    </source>
</evidence>
<feature type="modified residue" description="N6-(pyridoxal phosphate)lysine" evidence="10">
    <location>
        <position position="388"/>
    </location>
</feature>
<evidence type="ECO:0000256" key="8">
    <source>
        <dbReference type="ARBA" id="ARBA00023235"/>
    </source>
</evidence>
<dbReference type="InterPro" id="IPR003739">
    <property type="entry name" value="Lys_aminomutase/Glu_NH3_mut"/>
</dbReference>
<dbReference type="SFLD" id="SFLDS00029">
    <property type="entry name" value="Radical_SAM"/>
    <property type="match status" value="1"/>
</dbReference>
<dbReference type="GO" id="GO:0051539">
    <property type="term" value="F:4 iron, 4 sulfur cluster binding"/>
    <property type="evidence" value="ECO:0007669"/>
    <property type="project" value="UniProtKB-KW"/>
</dbReference>
<keyword evidence="13" id="KW-1185">Reference proteome</keyword>
<evidence type="ECO:0000256" key="6">
    <source>
        <dbReference type="ARBA" id="ARBA00023004"/>
    </source>
</evidence>
<evidence type="ECO:0000256" key="1">
    <source>
        <dbReference type="ARBA" id="ARBA00001933"/>
    </source>
</evidence>
<dbReference type="RefSeq" id="WP_072917776.1">
    <property type="nucleotide sequence ID" value="NZ_FRAR01000043.1"/>
</dbReference>
<feature type="binding site" evidence="9">
    <location>
        <position position="183"/>
    </location>
    <ligand>
        <name>[4Fe-4S] cluster</name>
        <dbReference type="ChEBI" id="CHEBI:49883"/>
        <note>4Fe-4S-S-AdoMet</note>
    </ligand>
</feature>